<dbReference type="GO" id="GO:0044877">
    <property type="term" value="F:protein-containing complex binding"/>
    <property type="evidence" value="ECO:0007669"/>
    <property type="project" value="InterPro"/>
</dbReference>
<evidence type="ECO:0000256" key="5">
    <source>
        <dbReference type="ARBA" id="ARBA00023136"/>
    </source>
</evidence>
<sequence>MAAFDLQEQEQIAELKAWWQSWGKSLATVVVTALLAYAAWTGWQSWQKHQVAKAADLYAQLQSQAMDKSKFTATLDSLKSDYKSTPYAARAALGAAKLAYLNGDAAKARDELNWVISNAKEVTLRDTAKLRLASVLLDDKKFDEALTLVKAPEEESYSALFAEMRGDVLLAKSDVPGAADAYRQAIAKLPKDAPNLKLVEVKLDVLGVK</sequence>
<evidence type="ECO:0000256" key="6">
    <source>
        <dbReference type="ARBA" id="ARBA00023186"/>
    </source>
</evidence>
<evidence type="ECO:0000256" key="9">
    <source>
        <dbReference type="SAM" id="Phobius"/>
    </source>
</evidence>
<dbReference type="PANTHER" id="PTHR38035:SF1">
    <property type="entry name" value="ANCILLARY SECYEG TRANSLOCON SUBUNIT"/>
    <property type="match status" value="1"/>
</dbReference>
<evidence type="ECO:0000313" key="12">
    <source>
        <dbReference type="Proteomes" id="UP000510822"/>
    </source>
</evidence>
<proteinExistence type="inferred from homology"/>
<dbReference type="InterPro" id="IPR018704">
    <property type="entry name" value="SecYEG/CpoB_TPR"/>
</dbReference>
<dbReference type="AlphaFoldDB" id="A0A7D5ZJB0"/>
<dbReference type="GO" id="GO:0005886">
    <property type="term" value="C:plasma membrane"/>
    <property type="evidence" value="ECO:0007669"/>
    <property type="project" value="UniProtKB-SubCell"/>
</dbReference>
<evidence type="ECO:0000256" key="4">
    <source>
        <dbReference type="ARBA" id="ARBA00022989"/>
    </source>
</evidence>
<name>A0A7D5ZJB0_9NEIS</name>
<feature type="transmembrane region" description="Helical" evidence="9">
    <location>
        <begin position="25"/>
        <end position="43"/>
    </location>
</feature>
<dbReference type="EMBL" id="CP058952">
    <property type="protein sequence ID" value="QLI82787.1"/>
    <property type="molecule type" value="Genomic_DNA"/>
</dbReference>
<keyword evidence="4 9" id="KW-1133">Transmembrane helix</keyword>
<feature type="domain" description="Ancillary SecYEG translocon subunit/Cell division coordinator CpoB TPR" evidence="10">
    <location>
        <begin position="16"/>
        <end position="207"/>
    </location>
</feature>
<organism evidence="11 12">
    <name type="scientific">Chitinibacter fontanus</name>
    <dbReference type="NCBI Taxonomy" id="1737446"/>
    <lineage>
        <taxon>Bacteria</taxon>
        <taxon>Pseudomonadati</taxon>
        <taxon>Pseudomonadota</taxon>
        <taxon>Betaproteobacteria</taxon>
        <taxon>Neisseriales</taxon>
        <taxon>Chitinibacteraceae</taxon>
        <taxon>Chitinibacter</taxon>
    </lineage>
</organism>
<gene>
    <name evidence="11" type="ORF">HZU75_15355</name>
</gene>
<dbReference type="KEGG" id="cfon:HZU75_15355"/>
<keyword evidence="6" id="KW-0143">Chaperone</keyword>
<reference evidence="11 12" key="1">
    <citation type="journal article" date="2016" name="Int. J. Syst. Evol. Microbiol.">
        <title>Chitinibacter fontanus sp. nov., isolated from a spring.</title>
        <authorList>
            <person name="Sheu S.Y."/>
            <person name="Li Y.S."/>
            <person name="Young C.C."/>
            <person name="Chen W.M."/>
        </authorList>
    </citation>
    <scope>NUCLEOTIDE SEQUENCE [LARGE SCALE GENOMIC DNA]</scope>
    <source>
        <strain evidence="11 12">STM-7</strain>
    </source>
</reference>
<keyword evidence="5 9" id="KW-0472">Membrane</keyword>
<keyword evidence="12" id="KW-1185">Reference proteome</keyword>
<dbReference type="Proteomes" id="UP000510822">
    <property type="component" value="Chromosome"/>
</dbReference>
<comment type="subcellular location">
    <subcellularLocation>
        <location evidence="1">Cell membrane</location>
        <topology evidence="1">Single-pass type II membrane protein</topology>
    </subcellularLocation>
</comment>
<evidence type="ECO:0000256" key="2">
    <source>
        <dbReference type="ARBA" id="ARBA00022475"/>
    </source>
</evidence>
<dbReference type="InterPro" id="IPR026039">
    <property type="entry name" value="YfgM"/>
</dbReference>
<evidence type="ECO:0000256" key="7">
    <source>
        <dbReference type="ARBA" id="ARBA00024197"/>
    </source>
</evidence>
<comment type="similarity">
    <text evidence="7">Belongs to the YfgM family.</text>
</comment>
<protein>
    <recommendedName>
        <fullName evidence="8">Ancillary SecYEG translocon subunit</fullName>
    </recommendedName>
</protein>
<evidence type="ECO:0000256" key="1">
    <source>
        <dbReference type="ARBA" id="ARBA00004401"/>
    </source>
</evidence>
<accession>A0A7D5ZJB0</accession>
<dbReference type="PIRSF" id="PIRSF006170">
    <property type="entry name" value="YfgM"/>
    <property type="match status" value="1"/>
</dbReference>
<keyword evidence="2" id="KW-1003">Cell membrane</keyword>
<evidence type="ECO:0000259" key="10">
    <source>
        <dbReference type="Pfam" id="PF09976"/>
    </source>
</evidence>
<dbReference type="SUPFAM" id="SSF48452">
    <property type="entry name" value="TPR-like"/>
    <property type="match status" value="1"/>
</dbReference>
<dbReference type="Pfam" id="PF09976">
    <property type="entry name" value="TPR_21"/>
    <property type="match status" value="1"/>
</dbReference>
<evidence type="ECO:0000313" key="11">
    <source>
        <dbReference type="EMBL" id="QLI82787.1"/>
    </source>
</evidence>
<dbReference type="PANTHER" id="PTHR38035">
    <property type="entry name" value="UPF0070 PROTEIN YFGM"/>
    <property type="match status" value="1"/>
</dbReference>
<evidence type="ECO:0000256" key="3">
    <source>
        <dbReference type="ARBA" id="ARBA00022692"/>
    </source>
</evidence>
<keyword evidence="3 9" id="KW-0812">Transmembrane</keyword>
<dbReference type="RefSeq" id="WP_180306861.1">
    <property type="nucleotide sequence ID" value="NZ_CP058952.1"/>
</dbReference>
<dbReference type="Gene3D" id="1.25.40.10">
    <property type="entry name" value="Tetratricopeptide repeat domain"/>
    <property type="match status" value="1"/>
</dbReference>
<evidence type="ECO:0000256" key="8">
    <source>
        <dbReference type="ARBA" id="ARBA00024235"/>
    </source>
</evidence>
<dbReference type="InterPro" id="IPR011990">
    <property type="entry name" value="TPR-like_helical_dom_sf"/>
</dbReference>